<dbReference type="SMART" id="SM00487">
    <property type="entry name" value="DEXDc"/>
    <property type="match status" value="1"/>
</dbReference>
<feature type="domain" description="Helicase C-terminal" evidence="7">
    <location>
        <begin position="461"/>
        <end position="620"/>
    </location>
</feature>
<dbReference type="Proteomes" id="UP000587579">
    <property type="component" value="Unassembled WGS sequence"/>
</dbReference>
<dbReference type="GO" id="GO:0004386">
    <property type="term" value="F:helicase activity"/>
    <property type="evidence" value="ECO:0007669"/>
    <property type="project" value="UniProtKB-KW"/>
</dbReference>
<feature type="region of interest" description="Disordered" evidence="5">
    <location>
        <begin position="394"/>
        <end position="423"/>
    </location>
</feature>
<reference evidence="8 9" key="1">
    <citation type="submission" date="2020-08" db="EMBL/GenBank/DDBJ databases">
        <title>Genomic Encyclopedia of Type Strains, Phase IV (KMG-IV): sequencing the most valuable type-strain genomes for metagenomic binning, comparative biology and taxonomic classification.</title>
        <authorList>
            <person name="Goeker M."/>
        </authorList>
    </citation>
    <scope>NUCLEOTIDE SEQUENCE [LARGE SCALE GENOMIC DNA]</scope>
    <source>
        <strain evidence="8 9">DSM 15757</strain>
    </source>
</reference>
<keyword evidence="9" id="KW-1185">Reference proteome</keyword>
<dbReference type="InterPro" id="IPR001650">
    <property type="entry name" value="Helicase_C-like"/>
</dbReference>
<evidence type="ECO:0000259" key="7">
    <source>
        <dbReference type="PROSITE" id="PS51194"/>
    </source>
</evidence>
<dbReference type="EMBL" id="JACHEZ010000007">
    <property type="protein sequence ID" value="MBB6030545.1"/>
    <property type="molecule type" value="Genomic_DNA"/>
</dbReference>
<evidence type="ECO:0000256" key="5">
    <source>
        <dbReference type="SAM" id="MobiDB-lite"/>
    </source>
</evidence>
<dbReference type="InterPro" id="IPR057342">
    <property type="entry name" value="DEXDc_RapA"/>
</dbReference>
<evidence type="ECO:0000313" key="8">
    <source>
        <dbReference type="EMBL" id="MBB6030545.1"/>
    </source>
</evidence>
<dbReference type="InterPro" id="IPR000330">
    <property type="entry name" value="SNF2_N"/>
</dbReference>
<proteinExistence type="predicted"/>
<feature type="domain" description="Helicase ATP-binding" evidence="6">
    <location>
        <begin position="114"/>
        <end position="281"/>
    </location>
</feature>
<accession>A0ABR6P3E4</accession>
<evidence type="ECO:0000256" key="3">
    <source>
        <dbReference type="ARBA" id="ARBA00022806"/>
    </source>
</evidence>
<dbReference type="InterPro" id="IPR014001">
    <property type="entry name" value="Helicase_ATP-bd"/>
</dbReference>
<dbReference type="PROSITE" id="PS51192">
    <property type="entry name" value="HELICASE_ATP_BIND_1"/>
    <property type="match status" value="1"/>
</dbReference>
<dbReference type="Pfam" id="PF00271">
    <property type="entry name" value="Helicase_C"/>
    <property type="match status" value="1"/>
</dbReference>
<evidence type="ECO:0000256" key="4">
    <source>
        <dbReference type="ARBA" id="ARBA00022840"/>
    </source>
</evidence>
<evidence type="ECO:0000256" key="1">
    <source>
        <dbReference type="ARBA" id="ARBA00022741"/>
    </source>
</evidence>
<evidence type="ECO:0000259" key="6">
    <source>
        <dbReference type="PROSITE" id="PS51192"/>
    </source>
</evidence>
<dbReference type="InterPro" id="IPR027417">
    <property type="entry name" value="P-loop_NTPase"/>
</dbReference>
<name>A0ABR6P3E4_9DEIN</name>
<keyword evidence="2" id="KW-0378">Hydrolase</keyword>
<keyword evidence="3 8" id="KW-0347">Helicase</keyword>
<evidence type="ECO:0000256" key="2">
    <source>
        <dbReference type="ARBA" id="ARBA00022801"/>
    </source>
</evidence>
<protein>
    <submittedName>
        <fullName evidence="8">Superfamily II DNA or RNA helicase</fullName>
    </submittedName>
</protein>
<dbReference type="Gene3D" id="3.40.50.300">
    <property type="entry name" value="P-loop containing nucleotide triphosphate hydrolases"/>
    <property type="match status" value="1"/>
</dbReference>
<organism evidence="8 9">
    <name type="scientific">Oceanithermus desulfurans</name>
    <dbReference type="NCBI Taxonomy" id="227924"/>
    <lineage>
        <taxon>Bacteria</taxon>
        <taxon>Thermotogati</taxon>
        <taxon>Deinococcota</taxon>
        <taxon>Deinococci</taxon>
        <taxon>Thermales</taxon>
        <taxon>Thermaceae</taxon>
        <taxon>Oceanithermus</taxon>
    </lineage>
</organism>
<dbReference type="Pfam" id="PF00176">
    <property type="entry name" value="SNF2-rel_dom"/>
    <property type="match status" value="1"/>
</dbReference>
<dbReference type="Gene3D" id="3.40.50.10810">
    <property type="entry name" value="Tandem AAA-ATPase domain"/>
    <property type="match status" value="1"/>
</dbReference>
<evidence type="ECO:0000313" key="9">
    <source>
        <dbReference type="Proteomes" id="UP000587579"/>
    </source>
</evidence>
<keyword evidence="1" id="KW-0547">Nucleotide-binding</keyword>
<feature type="compositionally biased region" description="Basic and acidic residues" evidence="5">
    <location>
        <begin position="412"/>
        <end position="423"/>
    </location>
</feature>
<gene>
    <name evidence="8" type="ORF">HNQ05_001928</name>
</gene>
<keyword evidence="4" id="KW-0067">ATP-binding</keyword>
<dbReference type="RefSeq" id="WP_147147442.1">
    <property type="nucleotide sequence ID" value="NZ_JACHEZ010000007.1"/>
</dbReference>
<dbReference type="SMART" id="SM00490">
    <property type="entry name" value="HELICc"/>
    <property type="match status" value="1"/>
</dbReference>
<dbReference type="InterPro" id="IPR038718">
    <property type="entry name" value="SNF2-like_sf"/>
</dbReference>
<dbReference type="InterPro" id="IPR049730">
    <property type="entry name" value="SNF2/RAD54-like_C"/>
</dbReference>
<sequence>MQEDLAAMMYKPGAVIRARGRLWRVLEEPDDPFLSVESLDGAHHTLLYLPREHGAVRHESSPEPRPVLPRDPEQHRLYLEVEHLRTLQADAPFLALQRSRVVPHGYQLVPLLMALESPARVRLLIADDVGLGKTIEAGLIVKELLLRGFAHRVLVLTPAHLKEDWAEAFSRFFHLRFNVFGSQLLRELPPGKNPWQIHERLIAGIDLAKRPEHRDQVLAQPWDLVVVDEAHLASRVQGRNERHRLVRGLAERTGHLLLVTATPHSGHPESFVSLIRHLDPDGQLGLMAGEAVNRARARRHVVQRTRDDVLKWYGAEGKRSPFPERDPQPVPVEPSKNEAQLFALLSEYAGLLMGNNPNAPAQWLAMHFMRRAASSPLALYQSLSNRIERLTALSQEPAESDATEPDLGPLVDRPDERGGEEGADRAYDVAWIEQVRIKTELGYLTGLQEALRARARRPDSKFKRLAELLNDELAGKKTIVFTRYRDTLEYLGSLLPRRLEGLPVFTLHGGHTEAERDDVLDSFARAERGVLVATDVISEGLNLQYHASQVVHYELPWNPNRLEQRNGRVDRFGQPEPVVRVRMLFYERSLDALIFRRLIDKALRIKDQFGVVPNYFGDEEYVKGVVQSIFQKEGFLPHSQQAGLFEQEEADDAELARRARQEGFYGHNEFQLPDVERALHQTYGHLTTPERLNGFFARAAAQWGWGFKSAGAKLTVVQRGRPLAGFDPPVGQAVSFDPWLPESDLLKLDLAHPAVEELMERLRARAWSDRAPARTGLFLADVAGPVFLYLFRARFRGPHELAETLYYEARTPAGEELDGGRTEQLLAALLAGELVQPDGNHEHLLHQAVQLAPSGEAGRRRALDRLLAERSKLTEKLSRVYGPGVAFVQELTMLEPLGSPEWLALTVFVGGRS</sequence>
<dbReference type="PROSITE" id="PS51194">
    <property type="entry name" value="HELICASE_CTER"/>
    <property type="match status" value="1"/>
</dbReference>
<dbReference type="PANTHER" id="PTHR45766:SF6">
    <property type="entry name" value="SWI_SNF-RELATED MATRIX-ASSOCIATED ACTIN-DEPENDENT REGULATOR OF CHROMATIN SUBFAMILY A-LIKE PROTEIN 1"/>
    <property type="match status" value="1"/>
</dbReference>
<dbReference type="SUPFAM" id="SSF52540">
    <property type="entry name" value="P-loop containing nucleoside triphosphate hydrolases"/>
    <property type="match status" value="2"/>
</dbReference>
<dbReference type="CDD" id="cd18793">
    <property type="entry name" value="SF2_C_SNF"/>
    <property type="match status" value="1"/>
</dbReference>
<comment type="caution">
    <text evidence="8">The sequence shown here is derived from an EMBL/GenBank/DDBJ whole genome shotgun (WGS) entry which is preliminary data.</text>
</comment>
<dbReference type="PANTHER" id="PTHR45766">
    <property type="entry name" value="DNA ANNEALING HELICASE AND ENDONUCLEASE ZRANB3 FAMILY MEMBER"/>
    <property type="match status" value="1"/>
</dbReference>
<dbReference type="CDD" id="cd18011">
    <property type="entry name" value="DEXDc_RapA"/>
    <property type="match status" value="1"/>
</dbReference>